<evidence type="ECO:0000256" key="2">
    <source>
        <dbReference type="ARBA" id="ARBA00022692"/>
    </source>
</evidence>
<gene>
    <name evidence="6" type="primary">ehrB</name>
    <name evidence="6" type="ORF">DAMNIGENAA_20840</name>
</gene>
<evidence type="ECO:0000313" key="6">
    <source>
        <dbReference type="EMBL" id="GLI34651.1"/>
    </source>
</evidence>
<keyword evidence="7" id="KW-1185">Reference proteome</keyword>
<dbReference type="PANTHER" id="PTHR43359">
    <property type="entry name" value="FORMATE HYDROGENLYASE SUBUNIT 4"/>
    <property type="match status" value="1"/>
</dbReference>
<dbReference type="GO" id="GO:0005886">
    <property type="term" value="C:plasma membrane"/>
    <property type="evidence" value="ECO:0007669"/>
    <property type="project" value="TreeGrafter"/>
</dbReference>
<keyword evidence="3 5" id="KW-1133">Transmembrane helix</keyword>
<feature type="transmembrane region" description="Helical" evidence="5">
    <location>
        <begin position="96"/>
        <end position="115"/>
    </location>
</feature>
<name>A0A9W6CZI0_9BACT</name>
<feature type="transmembrane region" description="Helical" evidence="5">
    <location>
        <begin position="232"/>
        <end position="255"/>
    </location>
</feature>
<reference evidence="6" key="1">
    <citation type="submission" date="2022-12" db="EMBL/GenBank/DDBJ databases">
        <title>Reference genome sequencing for broad-spectrum identification of bacterial and archaeal isolates by mass spectrometry.</title>
        <authorList>
            <person name="Sekiguchi Y."/>
            <person name="Tourlousse D.M."/>
        </authorList>
    </citation>
    <scope>NUCLEOTIDE SEQUENCE</scope>
    <source>
        <strain evidence="6">ASRB1</strain>
    </source>
</reference>
<sequence length="316" mass="34069">MNPSAFILPILALLLSPLLAGIINRTKAFFAGRKGQSLFQLYYDLAKLFKKGAVYSKTTSWIFRAGPVVQLVAAALALFVLPWGGAAAPVHFSGDLIFLAYLLGLMRFFIVVSALDTGSAFEGMGASREVQFSALAEPALLLGLAAVAHAGQYIITNSFRDLSSFLSLTEIYSSISMGTWLHSGPALLMVAAAFFIVFLAENSRIPFDDPNTHLELTMIHEVMVLDHSGPDLAMILYAASIKMWILGNLLVGILLPVRTGNPWLDGAALFGGMILLAVLTGVVESSMARLRLLRVPQLLVSAGFLSSLALILLLWR</sequence>
<feature type="transmembrane region" description="Helical" evidence="5">
    <location>
        <begin position="262"/>
        <end position="283"/>
    </location>
</feature>
<keyword evidence="4 5" id="KW-0472">Membrane</keyword>
<feature type="transmembrane region" description="Helical" evidence="5">
    <location>
        <begin position="177"/>
        <end position="200"/>
    </location>
</feature>
<dbReference type="RefSeq" id="WP_281794030.1">
    <property type="nucleotide sequence ID" value="NZ_BSDR01000001.1"/>
</dbReference>
<dbReference type="EMBL" id="BSDR01000001">
    <property type="protein sequence ID" value="GLI34651.1"/>
    <property type="molecule type" value="Genomic_DNA"/>
</dbReference>
<evidence type="ECO:0000256" key="1">
    <source>
        <dbReference type="ARBA" id="ARBA00004141"/>
    </source>
</evidence>
<proteinExistence type="predicted"/>
<organism evidence="6 7">
    <name type="scientific">Desulforhabdus amnigena</name>
    <dbReference type="NCBI Taxonomy" id="40218"/>
    <lineage>
        <taxon>Bacteria</taxon>
        <taxon>Pseudomonadati</taxon>
        <taxon>Thermodesulfobacteriota</taxon>
        <taxon>Syntrophobacteria</taxon>
        <taxon>Syntrophobacterales</taxon>
        <taxon>Syntrophobacteraceae</taxon>
        <taxon>Desulforhabdus</taxon>
    </lineage>
</organism>
<protein>
    <submittedName>
        <fullName evidence="6">Hydrogenase</fullName>
    </submittedName>
</protein>
<dbReference type="PANTHER" id="PTHR43359:SF1">
    <property type="entry name" value="FORMATE HYDROGENLYASE SUBUNIT 4-RELATED"/>
    <property type="match status" value="1"/>
</dbReference>
<keyword evidence="2 5" id="KW-0812">Transmembrane</keyword>
<dbReference type="Pfam" id="PF00146">
    <property type="entry name" value="NADHdh"/>
    <property type="match status" value="1"/>
</dbReference>
<comment type="subcellular location">
    <subcellularLocation>
        <location evidence="1">Membrane</location>
        <topology evidence="1">Multi-pass membrane protein</topology>
    </subcellularLocation>
</comment>
<dbReference type="InterPro" id="IPR001694">
    <property type="entry name" value="NADH_UbQ_OxRdtase_su1/FPO"/>
</dbReference>
<evidence type="ECO:0000256" key="4">
    <source>
        <dbReference type="ARBA" id="ARBA00023136"/>
    </source>
</evidence>
<dbReference type="AlphaFoldDB" id="A0A9W6CZI0"/>
<evidence type="ECO:0000256" key="3">
    <source>
        <dbReference type="ARBA" id="ARBA00022989"/>
    </source>
</evidence>
<comment type="caution">
    <text evidence="6">The sequence shown here is derived from an EMBL/GenBank/DDBJ whole genome shotgun (WGS) entry which is preliminary data.</text>
</comment>
<accession>A0A9W6CZI0</accession>
<evidence type="ECO:0000256" key="5">
    <source>
        <dbReference type="SAM" id="Phobius"/>
    </source>
</evidence>
<evidence type="ECO:0000313" key="7">
    <source>
        <dbReference type="Proteomes" id="UP001144372"/>
    </source>
</evidence>
<feature type="transmembrane region" description="Helical" evidence="5">
    <location>
        <begin position="295"/>
        <end position="315"/>
    </location>
</feature>
<dbReference type="InterPro" id="IPR052561">
    <property type="entry name" value="ComplexI_Subunit1"/>
</dbReference>
<feature type="transmembrane region" description="Helical" evidence="5">
    <location>
        <begin position="61"/>
        <end position="84"/>
    </location>
</feature>
<dbReference type="Proteomes" id="UP001144372">
    <property type="component" value="Unassembled WGS sequence"/>
</dbReference>